<dbReference type="GO" id="GO:0070204">
    <property type="term" value="F:2-succinyl-5-enolpyruvyl-6-hydroxy-3-cyclohexene-1-carboxylic-acid synthase activity"/>
    <property type="evidence" value="ECO:0007669"/>
    <property type="project" value="UniProtKB-EC"/>
</dbReference>
<dbReference type="InterPro" id="IPR012001">
    <property type="entry name" value="Thiamin_PyroP_enz_TPP-bd_dom"/>
</dbReference>
<dbReference type="CDD" id="cd07037">
    <property type="entry name" value="TPP_PYR_MenD"/>
    <property type="match status" value="1"/>
</dbReference>
<keyword evidence="9" id="KW-1185">Reference proteome</keyword>
<accession>H6LEL3</accession>
<dbReference type="InterPro" id="IPR011766">
    <property type="entry name" value="TPP_enzyme_TPP-bd"/>
</dbReference>
<dbReference type="Proteomes" id="UP000007177">
    <property type="component" value="Chromosome"/>
</dbReference>
<keyword evidence="5" id="KW-0464">Manganese</keyword>
<dbReference type="Pfam" id="PF02776">
    <property type="entry name" value="TPP_enzyme_N"/>
    <property type="match status" value="1"/>
</dbReference>
<dbReference type="HOGENOM" id="CLU_006051_3_0_9"/>
<evidence type="ECO:0000256" key="1">
    <source>
        <dbReference type="ARBA" id="ARBA00022679"/>
    </source>
</evidence>
<evidence type="ECO:0000313" key="9">
    <source>
        <dbReference type="Proteomes" id="UP000007177"/>
    </source>
</evidence>
<dbReference type="PANTHER" id="PTHR42916">
    <property type="entry name" value="2-SUCCINYL-5-ENOLPYRUVYL-6-HYDROXY-3-CYCLOHEXENE-1-CARBOXYLATE SYNTHASE"/>
    <property type="match status" value="1"/>
</dbReference>
<reference evidence="8 9" key="2">
    <citation type="journal article" date="2012" name="PLoS ONE">
        <title>An ancient pathway combining carbon dioxide fixation with the generation and utilization of a sodium ion gradient for ATP synthesis.</title>
        <authorList>
            <person name="Poehlein A."/>
            <person name="Schmidt S."/>
            <person name="Kaster A.K."/>
            <person name="Goenrich M."/>
            <person name="Vollmers J."/>
            <person name="Thurmer A."/>
            <person name="Bertsch J."/>
            <person name="Schuchmann K."/>
            <person name="Voigt B."/>
            <person name="Hecker M."/>
            <person name="Daniel R."/>
            <person name="Thauer R.K."/>
            <person name="Gottschalk G."/>
            <person name="Muller V."/>
        </authorList>
    </citation>
    <scope>NUCLEOTIDE SEQUENCE [LARGE SCALE GENOMIC DNA]</scope>
    <source>
        <strain evidence="9">ATCC 29683 / DSM 1030 / JCM 2381 / KCTC 1655 / WB1</strain>
    </source>
</reference>
<name>H6LEL3_ACEWD</name>
<dbReference type="GO" id="GO:0009234">
    <property type="term" value="P:menaquinone biosynthetic process"/>
    <property type="evidence" value="ECO:0007669"/>
    <property type="project" value="InterPro"/>
</dbReference>
<dbReference type="Gene3D" id="3.40.50.970">
    <property type="match status" value="2"/>
</dbReference>
<dbReference type="NCBIfam" id="TIGR00173">
    <property type="entry name" value="menD"/>
    <property type="match status" value="1"/>
</dbReference>
<keyword evidence="1 8" id="KW-0808">Transferase</keyword>
<protein>
    <submittedName>
        <fullName evidence="8">2-succinyl-5-enolpyruvyl-6-hydroxy-3-cyclohexene-1-carboxylate synthase MenD</fullName>
        <ecNumber evidence="8">2.2.1.9</ecNumber>
    </submittedName>
</protein>
<dbReference type="GO" id="GO:0030976">
    <property type="term" value="F:thiamine pyrophosphate binding"/>
    <property type="evidence" value="ECO:0007669"/>
    <property type="project" value="InterPro"/>
</dbReference>
<organism evidence="8 9">
    <name type="scientific">Acetobacterium woodii (strain ATCC 29683 / DSM 1030 / JCM 2381 / KCTC 1655 / WB1)</name>
    <dbReference type="NCBI Taxonomy" id="931626"/>
    <lineage>
        <taxon>Bacteria</taxon>
        <taxon>Bacillati</taxon>
        <taxon>Bacillota</taxon>
        <taxon>Clostridia</taxon>
        <taxon>Eubacteriales</taxon>
        <taxon>Eubacteriaceae</taxon>
        <taxon>Acetobacterium</taxon>
    </lineage>
</organism>
<dbReference type="Pfam" id="PF02775">
    <property type="entry name" value="TPP_enzyme_C"/>
    <property type="match status" value="1"/>
</dbReference>
<evidence type="ECO:0000313" key="8">
    <source>
        <dbReference type="EMBL" id="AFA48116.1"/>
    </source>
</evidence>
<dbReference type="InterPro" id="IPR029061">
    <property type="entry name" value="THDP-binding"/>
</dbReference>
<evidence type="ECO:0000256" key="2">
    <source>
        <dbReference type="ARBA" id="ARBA00022723"/>
    </source>
</evidence>
<dbReference type="RefSeq" id="WP_014355719.1">
    <property type="nucleotide sequence ID" value="NC_016894.1"/>
</dbReference>
<dbReference type="EC" id="2.2.1.9" evidence="8"/>
<dbReference type="OrthoDB" id="9791859at2"/>
<dbReference type="InterPro" id="IPR004433">
    <property type="entry name" value="MenaQ_synth_MenD"/>
</dbReference>
<evidence type="ECO:0000259" key="6">
    <source>
        <dbReference type="Pfam" id="PF02775"/>
    </source>
</evidence>
<dbReference type="KEGG" id="awo:Awo_c13320"/>
<dbReference type="AlphaFoldDB" id="H6LEL3"/>
<keyword evidence="4" id="KW-0786">Thiamine pyrophosphate</keyword>
<evidence type="ECO:0000256" key="5">
    <source>
        <dbReference type="ARBA" id="ARBA00023211"/>
    </source>
</evidence>
<feature type="domain" description="Thiamine pyrophosphate enzyme N-terminal TPP-binding" evidence="7">
    <location>
        <begin position="5"/>
        <end position="122"/>
    </location>
</feature>
<dbReference type="Gene3D" id="3.40.50.1220">
    <property type="entry name" value="TPP-binding domain"/>
    <property type="match status" value="1"/>
</dbReference>
<evidence type="ECO:0000256" key="4">
    <source>
        <dbReference type="ARBA" id="ARBA00023052"/>
    </source>
</evidence>
<evidence type="ECO:0000259" key="7">
    <source>
        <dbReference type="Pfam" id="PF02776"/>
    </source>
</evidence>
<dbReference type="eggNOG" id="COG1165">
    <property type="taxonomic scope" value="Bacteria"/>
</dbReference>
<dbReference type="EMBL" id="CP002987">
    <property type="protein sequence ID" value="AFA48116.1"/>
    <property type="molecule type" value="Genomic_DNA"/>
</dbReference>
<sequence>MYTEMKAYQLVIAMLKKYDIKDLVLSAGSRNVPFVHSVEKDDFFNCYSVVDERSAGYFALGLSQEKNKPVLISCTASTASCNYYPPVAEAFYQNVPMIILTSDRNPHMLGQREDQMIDQVNMFDRHVKKSVNLPIINNKEDEKYCVRLLNEAFLELNHNGLTGTVHINVPMNSYNRTFNVKELPEINKITRVEINDKILWNEKIEKLNSFKKIMLICGQCSYVSDELKVSITEFFQNYNSAIIVDHMSNLDAEYGINTIMTFDENYINAEKFNELMPDLVISFGGQVFSGIKGHLRKNYTKFEHWSIYERGEVCDLFKGLTTIFECKPEFFFDQINKNATSLNDMKYYNDLLAYNSKAKIPQLPYSNVYAIKGVVESIPSNSILHLSINDSIRISNFFKLNSGIKTYSNIGTYGIDGCMSSFIGQSVASPDKQAYLIIGDLSFFYDMNSIKINSLGDNVHILLLNNSGAAEFYYNKTWIDKDSDRHTSARHNIKAEGWVRENGIEYISSRNKEEFDMNLERFISGKGPVLFEVFTEMSSDAKTVYDVYDHSRPISAKGEATKKLKSFVKEKTGQEKAKKILDILKNN</sequence>
<gene>
    <name evidence="8" type="primary">menD</name>
    <name evidence="8" type="ordered locus">Awo_c13320</name>
</gene>
<dbReference type="GO" id="GO:0046872">
    <property type="term" value="F:metal ion binding"/>
    <property type="evidence" value="ECO:0007669"/>
    <property type="project" value="UniProtKB-KW"/>
</dbReference>
<feature type="domain" description="Thiamine pyrophosphate enzyme TPP-binding" evidence="6">
    <location>
        <begin position="419"/>
        <end position="533"/>
    </location>
</feature>
<keyword evidence="3" id="KW-0460">Magnesium</keyword>
<dbReference type="PIRSF" id="PIRSF004983">
    <property type="entry name" value="MenD"/>
    <property type="match status" value="1"/>
</dbReference>
<evidence type="ECO:0000256" key="3">
    <source>
        <dbReference type="ARBA" id="ARBA00022842"/>
    </source>
</evidence>
<reference evidence="9" key="1">
    <citation type="submission" date="2011-07" db="EMBL/GenBank/DDBJ databases">
        <title>Complete genome sequence of Acetobacterium woodii.</title>
        <authorList>
            <person name="Poehlein A."/>
            <person name="Schmidt S."/>
            <person name="Kaster A.-K."/>
            <person name="Goenrich M."/>
            <person name="Vollmers J."/>
            <person name="Thuermer A."/>
            <person name="Gottschalk G."/>
            <person name="Thauer R.K."/>
            <person name="Daniel R."/>
            <person name="Mueller V."/>
        </authorList>
    </citation>
    <scope>NUCLEOTIDE SEQUENCE [LARGE SCALE GENOMIC DNA]</scope>
    <source>
        <strain evidence="9">ATCC 29683 / DSM 1030 / JCM 2381 / KCTC 1655 / WB1</strain>
    </source>
</reference>
<dbReference type="STRING" id="931626.Awo_c13320"/>
<proteinExistence type="predicted"/>
<dbReference type="SUPFAM" id="SSF52518">
    <property type="entry name" value="Thiamin diphosphate-binding fold (THDP-binding)"/>
    <property type="match status" value="2"/>
</dbReference>
<dbReference type="PANTHER" id="PTHR42916:SF1">
    <property type="entry name" value="PROTEIN PHYLLO, CHLOROPLASTIC"/>
    <property type="match status" value="1"/>
</dbReference>
<keyword evidence="2" id="KW-0479">Metal-binding</keyword>